<organism evidence="1 2">
    <name type="scientific">Apiospora aurea</name>
    <dbReference type="NCBI Taxonomy" id="335848"/>
    <lineage>
        <taxon>Eukaryota</taxon>
        <taxon>Fungi</taxon>
        <taxon>Dikarya</taxon>
        <taxon>Ascomycota</taxon>
        <taxon>Pezizomycotina</taxon>
        <taxon>Sordariomycetes</taxon>
        <taxon>Xylariomycetidae</taxon>
        <taxon>Amphisphaeriales</taxon>
        <taxon>Apiosporaceae</taxon>
        <taxon>Apiospora</taxon>
    </lineage>
</organism>
<reference evidence="1 2" key="1">
    <citation type="submission" date="2023-01" db="EMBL/GenBank/DDBJ databases">
        <title>Analysis of 21 Apiospora genomes using comparative genomics revels a genus with tremendous synthesis potential of carbohydrate active enzymes and secondary metabolites.</title>
        <authorList>
            <person name="Sorensen T."/>
        </authorList>
    </citation>
    <scope>NUCLEOTIDE SEQUENCE [LARGE SCALE GENOMIC DNA]</scope>
    <source>
        <strain evidence="1 2">CBS 24483</strain>
    </source>
</reference>
<comment type="caution">
    <text evidence="1">The sequence shown here is derived from an EMBL/GenBank/DDBJ whole genome shotgun (WGS) entry which is preliminary data.</text>
</comment>
<proteinExistence type="predicted"/>
<evidence type="ECO:0000313" key="2">
    <source>
        <dbReference type="Proteomes" id="UP001391051"/>
    </source>
</evidence>
<name>A0ABR1PRK4_9PEZI</name>
<dbReference type="Proteomes" id="UP001391051">
    <property type="component" value="Unassembled WGS sequence"/>
</dbReference>
<dbReference type="EMBL" id="JAQQWE010000011">
    <property type="protein sequence ID" value="KAK7936651.1"/>
    <property type="molecule type" value="Genomic_DNA"/>
</dbReference>
<sequence>MPSRMGPAPYQAELEDGSESSMAILRHFKSPSSVAPLSRIGAYRPSSSTFNVVQKADHVEQEHVLARGNATGGDWSSPSVLDLMAERASGVCYDFLGQLCCRLRLGASMQKARGDKGLIQVLAAPGGICCIGCCNLGGCFCQQTSCADLFGANELRHGADILDLAGHSLDGTADEDRLEGKPFDDGRFRCHSQPTAICRLKYVGSEWNGLVGHSPDIRFKDEVVQSLFLISAFLRASKVLVDKADCTFDLVIGHGIIGAA</sequence>
<keyword evidence="2" id="KW-1185">Reference proteome</keyword>
<evidence type="ECO:0000313" key="1">
    <source>
        <dbReference type="EMBL" id="KAK7936651.1"/>
    </source>
</evidence>
<gene>
    <name evidence="1" type="ORF">PG986_015089</name>
</gene>
<protein>
    <submittedName>
        <fullName evidence="1">Uncharacterized protein</fullName>
    </submittedName>
</protein>
<dbReference type="GeneID" id="92084373"/>
<accession>A0ABR1PRK4</accession>
<dbReference type="RefSeq" id="XP_066692400.1">
    <property type="nucleotide sequence ID" value="XM_066851311.1"/>
</dbReference>